<dbReference type="InterPro" id="IPR014245">
    <property type="entry name" value="Spore_III_AF"/>
</dbReference>
<evidence type="ECO:0000313" key="2">
    <source>
        <dbReference type="EMBL" id="TLS36369.1"/>
    </source>
</evidence>
<protein>
    <submittedName>
        <fullName evidence="2">Stage III sporulation protein AF</fullName>
    </submittedName>
</protein>
<accession>A0A5R9F116</accession>
<keyword evidence="3" id="KW-1185">Reference proteome</keyword>
<gene>
    <name evidence="2" type="primary">spoIIIAF</name>
    <name evidence="2" type="ORF">FCL54_15685</name>
</gene>
<feature type="transmembrane region" description="Helical" evidence="1">
    <location>
        <begin position="37"/>
        <end position="54"/>
    </location>
</feature>
<proteinExistence type="predicted"/>
<feature type="transmembrane region" description="Helical" evidence="1">
    <location>
        <begin position="7"/>
        <end position="25"/>
    </location>
</feature>
<dbReference type="Proteomes" id="UP000308230">
    <property type="component" value="Unassembled WGS sequence"/>
</dbReference>
<dbReference type="AlphaFoldDB" id="A0A5R9F116"/>
<name>A0A5R9F116_9BACL</name>
<organism evidence="2 3">
    <name type="scientific">Exobacillus caeni</name>
    <dbReference type="NCBI Taxonomy" id="2574798"/>
    <lineage>
        <taxon>Bacteria</taxon>
        <taxon>Bacillati</taxon>
        <taxon>Bacillota</taxon>
        <taxon>Bacilli</taxon>
        <taxon>Bacillales</taxon>
        <taxon>Guptibacillaceae</taxon>
        <taxon>Exobacillus</taxon>
    </lineage>
</organism>
<dbReference type="NCBIfam" id="TIGR02896">
    <property type="entry name" value="spore_III_AF"/>
    <property type="match status" value="1"/>
</dbReference>
<dbReference type="EMBL" id="SWLG01000011">
    <property type="protein sequence ID" value="TLS36369.1"/>
    <property type="molecule type" value="Genomic_DNA"/>
</dbReference>
<evidence type="ECO:0000256" key="1">
    <source>
        <dbReference type="SAM" id="Phobius"/>
    </source>
</evidence>
<keyword evidence="1" id="KW-0472">Membrane</keyword>
<evidence type="ECO:0000313" key="3">
    <source>
        <dbReference type="Proteomes" id="UP000308230"/>
    </source>
</evidence>
<sequence>MGAISDWIANIILLILIATILELLLPNSSLERYVKMVIGLMLIAVIITPVLSIFSKDFDQMLRSVHFDQLVPSKTLENSIENKKSEIQASNRAYILEQMAVQMENQVEEELRKKYGLEIKAMDVELSSGAETSQEAEKIEKITVVLDESGQSGEDKTVPVVKEVKIDLSKKQNEQVKHNKTNTITYFLADKWGVYPNQIDLQSEGGDSISP</sequence>
<keyword evidence="1" id="KW-1133">Transmembrane helix</keyword>
<keyword evidence="1" id="KW-0812">Transmembrane</keyword>
<dbReference type="OrthoDB" id="2375554at2"/>
<comment type="caution">
    <text evidence="2">The sequence shown here is derived from an EMBL/GenBank/DDBJ whole genome shotgun (WGS) entry which is preliminary data.</text>
</comment>
<dbReference type="Pfam" id="PF09581">
    <property type="entry name" value="Spore_III_AF"/>
    <property type="match status" value="1"/>
</dbReference>
<reference evidence="2 3" key="1">
    <citation type="submission" date="2019-04" db="EMBL/GenBank/DDBJ databases">
        <title>Bacillus caeni sp. nov., a bacterium isolated from mangrove sediment.</title>
        <authorList>
            <person name="Huang H."/>
            <person name="Mo K."/>
            <person name="Hu Y."/>
        </authorList>
    </citation>
    <scope>NUCLEOTIDE SEQUENCE [LARGE SCALE GENOMIC DNA]</scope>
    <source>
        <strain evidence="2 3">HB172195</strain>
    </source>
</reference>
<dbReference type="RefSeq" id="WP_138127687.1">
    <property type="nucleotide sequence ID" value="NZ_SWLG01000011.1"/>
</dbReference>